<proteinExistence type="predicted"/>
<dbReference type="Proteomes" id="UP000188181">
    <property type="component" value="Chromosome"/>
</dbReference>
<dbReference type="STRING" id="1851148.SMSP2_00430"/>
<dbReference type="KEGG" id="pbas:SMSP2_00430"/>
<dbReference type="AlphaFoldDB" id="A0A1Q2MBQ4"/>
<sequence length="365" mass="41472">MPSAGKEISMFYSIEQRVENFKKFYKRENDRPLLGFFVESEYPLHRYPASKSLPQGRPLAPDDFVVENYLADYDSLFDRHEAAGGDFIWAASSFWGIPWIEAAMGCKIIADHNTGSIHAETPADFDGEMPEFDIDNPWVQKGIEYLDKISSHCNGRYPLATPRLRGISDVLACLYGNESFVFKFFESPEKIDEQAAKITDFWISFAKTQLEHIPEFHGGIGSFYYNMWAPAGTVWLQEDAAALLSPDIFQRHILGCVKQIVASFNGSIVHMHPTGYYPYAEYLPTDMLALELHIDEGGPSAEELFEVHSKILAHKPLLVWGAIPEKDLDWIFSKLPAKGLAVLNALDRKQLESGENERLYEKYIQ</sequence>
<organism evidence="1 2">
    <name type="scientific">Limihaloglobus sulfuriphilus</name>
    <dbReference type="NCBI Taxonomy" id="1851148"/>
    <lineage>
        <taxon>Bacteria</taxon>
        <taxon>Pseudomonadati</taxon>
        <taxon>Planctomycetota</taxon>
        <taxon>Phycisphaerae</taxon>
        <taxon>Sedimentisphaerales</taxon>
        <taxon>Sedimentisphaeraceae</taxon>
        <taxon>Limihaloglobus</taxon>
    </lineage>
</organism>
<dbReference type="SUPFAM" id="SSF51726">
    <property type="entry name" value="UROD/MetE-like"/>
    <property type="match status" value="1"/>
</dbReference>
<dbReference type="InterPro" id="IPR038071">
    <property type="entry name" value="UROD/MetE-like_sf"/>
</dbReference>
<evidence type="ECO:0000313" key="1">
    <source>
        <dbReference type="EMBL" id="AQQ70090.1"/>
    </source>
</evidence>
<accession>A0A1Q2MBQ4</accession>
<reference evidence="2" key="1">
    <citation type="submission" date="2017-02" db="EMBL/GenBank/DDBJ databases">
        <title>Comparative genomics and description of representatives of a novel lineage of planctomycetes thriving in anoxic sediments.</title>
        <authorList>
            <person name="Spring S."/>
            <person name="Bunk B."/>
            <person name="Sproer C."/>
        </authorList>
    </citation>
    <scope>NUCLEOTIDE SEQUENCE [LARGE SCALE GENOMIC DNA]</scope>
    <source>
        <strain evidence="2">SM-Chi-D1</strain>
    </source>
</reference>
<dbReference type="OrthoDB" id="1956132at2"/>
<protein>
    <submittedName>
        <fullName evidence="1">Uroporphyrinogen decarboxylase (URO-D)</fullName>
    </submittedName>
</protein>
<dbReference type="Gene3D" id="3.20.20.210">
    <property type="match status" value="1"/>
</dbReference>
<gene>
    <name evidence="1" type="ORF">SMSP2_00430</name>
</gene>
<evidence type="ECO:0000313" key="2">
    <source>
        <dbReference type="Proteomes" id="UP000188181"/>
    </source>
</evidence>
<keyword evidence="2" id="KW-1185">Reference proteome</keyword>
<name>A0A1Q2MBQ4_9BACT</name>
<dbReference type="EMBL" id="CP019646">
    <property type="protein sequence ID" value="AQQ70090.1"/>
    <property type="molecule type" value="Genomic_DNA"/>
</dbReference>